<dbReference type="Gene3D" id="3.90.600.10">
    <property type="entry name" value="Phosphoribosylglycinamide synthetase, C-terminal domain"/>
    <property type="match status" value="1"/>
</dbReference>
<proteinExistence type="predicted"/>
<comment type="caution">
    <text evidence="2">The sequence shown here is derived from an EMBL/GenBank/DDBJ whole genome shotgun (WGS) entry which is preliminary data.</text>
</comment>
<evidence type="ECO:0000313" key="2">
    <source>
        <dbReference type="EMBL" id="MBF0966447.1"/>
    </source>
</evidence>
<accession>A0A929WVM6</accession>
<name>A0A929WVM6_9ACTO</name>
<dbReference type="InterPro" id="IPR020560">
    <property type="entry name" value="PRibGlycinamide_synth_C-dom"/>
</dbReference>
<feature type="non-terminal residue" evidence="2">
    <location>
        <position position="1"/>
    </location>
</feature>
<dbReference type="InterPro" id="IPR011054">
    <property type="entry name" value="Rudment_hybrid_motif"/>
</dbReference>
<organism evidence="2 3">
    <name type="scientific">Actinomyces bouchesdurhonensis</name>
    <dbReference type="NCBI Taxonomy" id="1852361"/>
    <lineage>
        <taxon>Bacteria</taxon>
        <taxon>Bacillati</taxon>
        <taxon>Actinomycetota</taxon>
        <taxon>Actinomycetes</taxon>
        <taxon>Actinomycetales</taxon>
        <taxon>Actinomycetaceae</taxon>
        <taxon>Actinomyces</taxon>
    </lineage>
</organism>
<evidence type="ECO:0000259" key="1">
    <source>
        <dbReference type="SMART" id="SM01210"/>
    </source>
</evidence>
<dbReference type="EMBL" id="JABZGF010000114">
    <property type="protein sequence ID" value="MBF0966447.1"/>
    <property type="molecule type" value="Genomic_DNA"/>
</dbReference>
<dbReference type="AlphaFoldDB" id="A0A929WVM6"/>
<keyword evidence="2" id="KW-0436">Ligase</keyword>
<dbReference type="GO" id="GO:0009113">
    <property type="term" value="P:purine nucleobase biosynthetic process"/>
    <property type="evidence" value="ECO:0007669"/>
    <property type="project" value="InterPro"/>
</dbReference>
<dbReference type="SMART" id="SM01210">
    <property type="entry name" value="GARS_C"/>
    <property type="match status" value="1"/>
</dbReference>
<reference evidence="2" key="1">
    <citation type="submission" date="2020-04" db="EMBL/GenBank/DDBJ databases">
        <title>Deep metagenomics examines the oral microbiome during advanced dental caries in children, revealing novel taxa and co-occurrences with host molecules.</title>
        <authorList>
            <person name="Baker J.L."/>
            <person name="Morton J.T."/>
            <person name="Dinis M."/>
            <person name="Alvarez R."/>
            <person name="Tran N.C."/>
            <person name="Knight R."/>
            <person name="Edlund A."/>
        </authorList>
    </citation>
    <scope>NUCLEOTIDE SEQUENCE</scope>
    <source>
        <strain evidence="2">JCVI_30_bin.13</strain>
    </source>
</reference>
<dbReference type="InterPro" id="IPR037123">
    <property type="entry name" value="PRibGlycinamide_synth_C_sf"/>
</dbReference>
<gene>
    <name evidence="2" type="ORF">HXK09_04700</name>
</gene>
<dbReference type="SUPFAM" id="SSF51246">
    <property type="entry name" value="Rudiment single hybrid motif"/>
    <property type="match status" value="1"/>
</dbReference>
<dbReference type="Proteomes" id="UP000759246">
    <property type="component" value="Unassembled WGS sequence"/>
</dbReference>
<dbReference type="GO" id="GO:0004637">
    <property type="term" value="F:phosphoribosylamine-glycine ligase activity"/>
    <property type="evidence" value="ECO:0007669"/>
    <property type="project" value="InterPro"/>
</dbReference>
<sequence length="85" mass="8945">HVIHAGTSEQITDDPADVAAGCCGFEPTYALVNSGGRVLDVVARAATLDQARALAYRGVDLIHFAGEQHRSDIATWPADLAVTLD</sequence>
<feature type="domain" description="Phosphoribosylglycinamide synthetase C-domain" evidence="1">
    <location>
        <begin position="1"/>
        <end position="79"/>
    </location>
</feature>
<protein>
    <submittedName>
        <fullName evidence="2">Phosphoribosylamine--glycine ligase</fullName>
    </submittedName>
</protein>
<dbReference type="Pfam" id="PF02843">
    <property type="entry name" value="GARS_C"/>
    <property type="match status" value="1"/>
</dbReference>
<evidence type="ECO:0000313" key="3">
    <source>
        <dbReference type="Proteomes" id="UP000759246"/>
    </source>
</evidence>